<keyword evidence="6" id="KW-1185">Reference proteome</keyword>
<dbReference type="InterPro" id="IPR036457">
    <property type="entry name" value="PPM-type-like_dom_sf"/>
</dbReference>
<evidence type="ECO:0000256" key="1">
    <source>
        <dbReference type="ARBA" id="ARBA00022723"/>
    </source>
</evidence>
<dbReference type="PROSITE" id="PS51746">
    <property type="entry name" value="PPM_2"/>
    <property type="match status" value="1"/>
</dbReference>
<evidence type="ECO:0000259" key="5">
    <source>
        <dbReference type="PROSITE" id="PS51746"/>
    </source>
</evidence>
<dbReference type="PANTHER" id="PTHR13832:SF792">
    <property type="entry name" value="GM14286P"/>
    <property type="match status" value="1"/>
</dbReference>
<dbReference type="PROSITE" id="PS01032">
    <property type="entry name" value="PPM_1"/>
    <property type="match status" value="1"/>
</dbReference>
<dbReference type="SMART" id="SM00332">
    <property type="entry name" value="PP2Cc"/>
    <property type="match status" value="1"/>
</dbReference>
<accession>A0ABM1S1Q9</accession>
<comment type="similarity">
    <text evidence="4">Belongs to the PP2C family.</text>
</comment>
<dbReference type="Pfam" id="PF00481">
    <property type="entry name" value="PP2C"/>
    <property type="match status" value="1"/>
</dbReference>
<evidence type="ECO:0000256" key="2">
    <source>
        <dbReference type="ARBA" id="ARBA00022801"/>
    </source>
</evidence>
<evidence type="ECO:0000313" key="7">
    <source>
        <dbReference type="RefSeq" id="XP_022237564.1"/>
    </source>
</evidence>
<dbReference type="SUPFAM" id="SSF81606">
    <property type="entry name" value="PP2C-like"/>
    <property type="match status" value="1"/>
</dbReference>
<dbReference type="RefSeq" id="XP_022237564.1">
    <property type="nucleotide sequence ID" value="XM_022381856.1"/>
</dbReference>
<gene>
    <name evidence="7" type="primary">LOC106478252</name>
</gene>
<protein>
    <submittedName>
        <fullName evidence="7">Pyruvate dehydrogenase [acetyl-transferring]-phosphatase 1, mitochondrial-like isoform X2</fullName>
    </submittedName>
</protein>
<reference evidence="7" key="1">
    <citation type="submission" date="2025-08" db="UniProtKB">
        <authorList>
            <consortium name="RefSeq"/>
        </authorList>
    </citation>
    <scope>IDENTIFICATION</scope>
    <source>
        <tissue evidence="7">Muscle</tissue>
    </source>
</reference>
<evidence type="ECO:0000313" key="6">
    <source>
        <dbReference type="Proteomes" id="UP000694941"/>
    </source>
</evidence>
<organism evidence="6 7">
    <name type="scientific">Limulus polyphemus</name>
    <name type="common">Atlantic horseshoe crab</name>
    <dbReference type="NCBI Taxonomy" id="6850"/>
    <lineage>
        <taxon>Eukaryota</taxon>
        <taxon>Metazoa</taxon>
        <taxon>Ecdysozoa</taxon>
        <taxon>Arthropoda</taxon>
        <taxon>Chelicerata</taxon>
        <taxon>Merostomata</taxon>
        <taxon>Xiphosura</taxon>
        <taxon>Limulidae</taxon>
        <taxon>Limulus</taxon>
    </lineage>
</organism>
<keyword evidence="3 4" id="KW-0904">Protein phosphatase</keyword>
<dbReference type="Gene3D" id="3.60.40.10">
    <property type="entry name" value="PPM-type phosphatase domain"/>
    <property type="match status" value="1"/>
</dbReference>
<sequence>MSLSANEGVVNKSSGSVRGFDYNQLPSNNPIEDRLAVGHCQLTTGMLFGIFDGHGGNECANLISHRLLDYVALSILPENLLKEYLDYLHSGIEPVLVEKINDPVDLTDFQRQLHRESLRNYALQLVQRGRRTPEYFMDQALTQAFTQLDEDMSQEIQQQVNNKNFDLLPLAVTGSCACLAHIDGTHIHIASSGDCKAVLGMLSDDKKWSFKALSKEHNADNVDELRRIIDEHPKPESNFVIKNERLLGQLAPLRAFGDYSYKWKASLLKQLLVPQFGPAVIPPNYYSPPYLTARPEVIHHRLTPRDKFLVIASDGLWEQLMPHKVVKFVGQHMSGRQTLDVLRLPRRNMKLKEIDSILHQRKEGLAKKPVDANAATHLIRIALGRTEYGVEHSKLASMLSLPDELVRTFRDDITIIVIYFDSDFLRHSPAD</sequence>
<evidence type="ECO:0000256" key="4">
    <source>
        <dbReference type="RuleBase" id="RU003465"/>
    </source>
</evidence>
<evidence type="ECO:0000256" key="3">
    <source>
        <dbReference type="ARBA" id="ARBA00022912"/>
    </source>
</evidence>
<keyword evidence="1" id="KW-0479">Metal-binding</keyword>
<dbReference type="Proteomes" id="UP000694941">
    <property type="component" value="Unplaced"/>
</dbReference>
<dbReference type="InterPro" id="IPR001932">
    <property type="entry name" value="PPM-type_phosphatase-like_dom"/>
</dbReference>
<dbReference type="InterPro" id="IPR015655">
    <property type="entry name" value="PP2C"/>
</dbReference>
<proteinExistence type="inferred from homology"/>
<feature type="domain" description="PPM-type phosphatase" evidence="5">
    <location>
        <begin position="17"/>
        <end position="420"/>
    </location>
</feature>
<dbReference type="InterPro" id="IPR000222">
    <property type="entry name" value="PP2C_BS"/>
</dbReference>
<dbReference type="GeneID" id="106478252"/>
<dbReference type="PANTHER" id="PTHR13832">
    <property type="entry name" value="PROTEIN PHOSPHATASE 2C"/>
    <property type="match status" value="1"/>
</dbReference>
<keyword evidence="2 4" id="KW-0378">Hydrolase</keyword>
<name>A0ABM1S1Q9_LIMPO</name>
<dbReference type="CDD" id="cd00143">
    <property type="entry name" value="PP2Cc"/>
    <property type="match status" value="1"/>
</dbReference>